<proteinExistence type="predicted"/>
<gene>
    <name evidence="2" type="ORF">KL86DPRO_11505</name>
</gene>
<evidence type="ECO:0000256" key="1">
    <source>
        <dbReference type="SAM" id="MobiDB-lite"/>
    </source>
</evidence>
<feature type="region of interest" description="Disordered" evidence="1">
    <location>
        <begin position="1"/>
        <end position="38"/>
    </location>
</feature>
<sequence>MDAREKVLLRGGTGIGKRATDNTEQRTTGRGKAPARQYRGVHGRAIPSSAHAVIGRGI</sequence>
<dbReference type="AlphaFoldDB" id="A0A212JI31"/>
<evidence type="ECO:0000313" key="2">
    <source>
        <dbReference type="EMBL" id="SBV99067.1"/>
    </source>
</evidence>
<dbReference type="EMBL" id="FLUQ01000001">
    <property type="protein sequence ID" value="SBV99067.1"/>
    <property type="molecule type" value="Genomic_DNA"/>
</dbReference>
<accession>A0A212JI31</accession>
<organism evidence="2">
    <name type="scientific">uncultured delta proteobacterium</name>
    <dbReference type="NCBI Taxonomy" id="34034"/>
    <lineage>
        <taxon>Bacteria</taxon>
        <taxon>Deltaproteobacteria</taxon>
        <taxon>environmental samples</taxon>
    </lineage>
</organism>
<reference evidence="2" key="1">
    <citation type="submission" date="2016-04" db="EMBL/GenBank/DDBJ databases">
        <authorList>
            <person name="Evans L.H."/>
            <person name="Alamgir A."/>
            <person name="Owens N."/>
            <person name="Weber N.D."/>
            <person name="Virtaneva K."/>
            <person name="Barbian K."/>
            <person name="Babar A."/>
            <person name="Rosenke K."/>
        </authorList>
    </citation>
    <scope>NUCLEOTIDE SEQUENCE</scope>
    <source>
        <strain evidence="2">86</strain>
    </source>
</reference>
<name>A0A212JI31_9DELT</name>
<protein>
    <submittedName>
        <fullName evidence="2">Uncharacterized protein</fullName>
    </submittedName>
</protein>